<dbReference type="GO" id="GO:0031490">
    <property type="term" value="F:chromatin DNA binding"/>
    <property type="evidence" value="ECO:0007669"/>
    <property type="project" value="TreeGrafter"/>
</dbReference>
<reference evidence="16" key="1">
    <citation type="submission" date="2017-02" db="UniProtKB">
        <authorList>
            <consortium name="WormBaseParasite"/>
        </authorList>
    </citation>
    <scope>IDENTIFICATION</scope>
</reference>
<evidence type="ECO:0000256" key="3">
    <source>
        <dbReference type="ARBA" id="ARBA00022679"/>
    </source>
</evidence>
<dbReference type="Pfam" id="PF02135">
    <property type="entry name" value="zf-TAZ"/>
    <property type="match status" value="1"/>
</dbReference>
<dbReference type="GO" id="GO:0003713">
    <property type="term" value="F:transcription coactivator activity"/>
    <property type="evidence" value="ECO:0007669"/>
    <property type="project" value="TreeGrafter"/>
</dbReference>
<name>A0A0M3K4K3_ANISI</name>
<dbReference type="GO" id="GO:0000123">
    <property type="term" value="C:histone acetyltransferase complex"/>
    <property type="evidence" value="ECO:0007669"/>
    <property type="project" value="TreeGrafter"/>
</dbReference>
<dbReference type="InterPro" id="IPR000197">
    <property type="entry name" value="Znf_TAZ"/>
</dbReference>
<evidence type="ECO:0000256" key="1">
    <source>
        <dbReference type="ARBA" id="ARBA00004123"/>
    </source>
</evidence>
<dbReference type="InterPro" id="IPR013178">
    <property type="entry name" value="Histone_AcTrfase_Rtt109/CBP"/>
</dbReference>
<dbReference type="PANTHER" id="PTHR13808">
    <property type="entry name" value="CBP/P300-RELATED"/>
    <property type="match status" value="1"/>
</dbReference>
<dbReference type="PANTHER" id="PTHR13808:SF1">
    <property type="entry name" value="HISTONE ACETYLTRANSFERASE"/>
    <property type="match status" value="1"/>
</dbReference>
<evidence type="ECO:0000256" key="10">
    <source>
        <dbReference type="ARBA" id="ARBA00023242"/>
    </source>
</evidence>
<evidence type="ECO:0000256" key="2">
    <source>
        <dbReference type="ARBA" id="ARBA00013184"/>
    </source>
</evidence>
<dbReference type="Proteomes" id="UP000267096">
    <property type="component" value="Unassembled WGS sequence"/>
</dbReference>
<protein>
    <recommendedName>
        <fullName evidence="2">histone acetyltransferase</fullName>
        <ecNumber evidence="2">2.3.1.48</ecNumber>
    </recommendedName>
</protein>
<keyword evidence="7" id="KW-0156">Chromatin regulator</keyword>
<evidence type="ECO:0000259" key="13">
    <source>
        <dbReference type="PROSITE" id="PS50134"/>
    </source>
</evidence>
<evidence type="ECO:0000256" key="5">
    <source>
        <dbReference type="ARBA" id="ARBA00022771"/>
    </source>
</evidence>
<keyword evidence="10" id="KW-0539">Nucleus</keyword>
<evidence type="ECO:0000256" key="12">
    <source>
        <dbReference type="PROSITE-ProRule" id="PRU00203"/>
    </source>
</evidence>
<dbReference type="GO" id="GO:0005634">
    <property type="term" value="C:nucleus"/>
    <property type="evidence" value="ECO:0007669"/>
    <property type="project" value="UniProtKB-SubCell"/>
</dbReference>
<evidence type="ECO:0000313" key="16">
    <source>
        <dbReference type="WBParaSite" id="ASIM_0001589401-mRNA-1"/>
    </source>
</evidence>
<dbReference type="GO" id="GO:0045944">
    <property type="term" value="P:positive regulation of transcription by RNA polymerase II"/>
    <property type="evidence" value="ECO:0007669"/>
    <property type="project" value="TreeGrafter"/>
</dbReference>
<organism evidence="16">
    <name type="scientific">Anisakis simplex</name>
    <name type="common">Herring worm</name>
    <dbReference type="NCBI Taxonomy" id="6269"/>
    <lineage>
        <taxon>Eukaryota</taxon>
        <taxon>Metazoa</taxon>
        <taxon>Ecdysozoa</taxon>
        <taxon>Nematoda</taxon>
        <taxon>Chromadorea</taxon>
        <taxon>Rhabditida</taxon>
        <taxon>Spirurina</taxon>
        <taxon>Ascaridomorpha</taxon>
        <taxon>Ascaridoidea</taxon>
        <taxon>Anisakidae</taxon>
        <taxon>Anisakis</taxon>
        <taxon>Anisakis simplex complex</taxon>
    </lineage>
</organism>
<evidence type="ECO:0000256" key="7">
    <source>
        <dbReference type="ARBA" id="ARBA00022853"/>
    </source>
</evidence>
<dbReference type="SMART" id="SM00551">
    <property type="entry name" value="ZnF_TAZ"/>
    <property type="match status" value="1"/>
</dbReference>
<feature type="domain" description="TAZ-type" evidence="13">
    <location>
        <begin position="1"/>
        <end position="86"/>
    </location>
</feature>
<keyword evidence="15" id="KW-1185">Reference proteome</keyword>
<evidence type="ECO:0000256" key="4">
    <source>
        <dbReference type="ARBA" id="ARBA00022723"/>
    </source>
</evidence>
<keyword evidence="6 12" id="KW-0862">Zinc</keyword>
<evidence type="ECO:0000313" key="14">
    <source>
        <dbReference type="EMBL" id="VDK54747.1"/>
    </source>
</evidence>
<gene>
    <name evidence="14" type="ORF">ASIM_LOCUS15301</name>
</gene>
<proteinExistence type="predicted"/>
<keyword evidence="9" id="KW-0804">Transcription</keyword>
<dbReference type="InterPro" id="IPR035898">
    <property type="entry name" value="TAZ_dom_sf"/>
</dbReference>
<dbReference type="PROSITE" id="PS50134">
    <property type="entry name" value="ZF_TAZ"/>
    <property type="match status" value="1"/>
</dbReference>
<dbReference type="Gene3D" id="1.20.1020.10">
    <property type="entry name" value="TAZ domain"/>
    <property type="match status" value="1"/>
</dbReference>
<dbReference type="SUPFAM" id="SSF57933">
    <property type="entry name" value="TAZ domain"/>
    <property type="match status" value="1"/>
</dbReference>
<dbReference type="GO" id="GO:0008270">
    <property type="term" value="F:zinc ion binding"/>
    <property type="evidence" value="ECO:0007669"/>
    <property type="project" value="UniProtKB-KW"/>
</dbReference>
<evidence type="ECO:0000313" key="15">
    <source>
        <dbReference type="Proteomes" id="UP000267096"/>
    </source>
</evidence>
<dbReference type="GO" id="GO:0004402">
    <property type="term" value="F:histone acetyltransferase activity"/>
    <property type="evidence" value="ECO:0007669"/>
    <property type="project" value="InterPro"/>
</dbReference>
<dbReference type="AlphaFoldDB" id="A0A0M3K4K3"/>
<comment type="catalytic activity">
    <reaction evidence="11">
        <text>L-lysyl-[protein] + acetyl-CoA = N(6)-acetyl-L-lysyl-[protein] + CoA + H(+)</text>
        <dbReference type="Rhea" id="RHEA:45948"/>
        <dbReference type="Rhea" id="RHEA-COMP:9752"/>
        <dbReference type="Rhea" id="RHEA-COMP:10731"/>
        <dbReference type="ChEBI" id="CHEBI:15378"/>
        <dbReference type="ChEBI" id="CHEBI:29969"/>
        <dbReference type="ChEBI" id="CHEBI:57287"/>
        <dbReference type="ChEBI" id="CHEBI:57288"/>
        <dbReference type="ChEBI" id="CHEBI:61930"/>
        <dbReference type="EC" id="2.3.1.48"/>
    </reaction>
</comment>
<dbReference type="EMBL" id="UYRR01032239">
    <property type="protein sequence ID" value="VDK54747.1"/>
    <property type="molecule type" value="Genomic_DNA"/>
</dbReference>
<keyword evidence="4 12" id="KW-0479">Metal-binding</keyword>
<feature type="zinc finger region" description="TAZ-type" evidence="12">
    <location>
        <begin position="1"/>
        <end position="86"/>
    </location>
</feature>
<evidence type="ECO:0000256" key="9">
    <source>
        <dbReference type="ARBA" id="ARBA00023163"/>
    </source>
</evidence>
<comment type="subcellular location">
    <subcellularLocation>
        <location evidence="1">Nucleus</location>
    </subcellularLocation>
</comment>
<dbReference type="WBParaSite" id="ASIM_0001589401-mRNA-1">
    <property type="protein sequence ID" value="ASIM_0001589401-mRNA-1"/>
    <property type="gene ID" value="ASIM_0001589401"/>
</dbReference>
<evidence type="ECO:0000256" key="6">
    <source>
        <dbReference type="ARBA" id="ARBA00022833"/>
    </source>
</evidence>
<dbReference type="OrthoDB" id="5852836at2759"/>
<keyword evidence="5 12" id="KW-0863">Zinc-finger</keyword>
<dbReference type="GO" id="GO:0005667">
    <property type="term" value="C:transcription regulator complex"/>
    <property type="evidence" value="ECO:0007669"/>
    <property type="project" value="TreeGrafter"/>
</dbReference>
<evidence type="ECO:0000256" key="11">
    <source>
        <dbReference type="ARBA" id="ARBA00048017"/>
    </source>
</evidence>
<evidence type="ECO:0000256" key="8">
    <source>
        <dbReference type="ARBA" id="ARBA00023015"/>
    </source>
</evidence>
<keyword evidence="8" id="KW-0805">Transcription regulation</keyword>
<dbReference type="EC" id="2.3.1.48" evidence="2"/>
<keyword evidence="3" id="KW-0808">Transferase</keyword>
<accession>A0A0M3K4K3</accession>
<reference evidence="14 15" key="2">
    <citation type="submission" date="2018-11" db="EMBL/GenBank/DDBJ databases">
        <authorList>
            <consortium name="Pathogen Informatics"/>
        </authorList>
    </citation>
    <scope>NUCLEOTIDE SEQUENCE [LARGE SCALE GENOMIC DNA]</scope>
</reference>
<sequence>MVNASVAGDGKDKQEERSLIHACHCRDVNCRHGSCHEMKRKLQHSRVCLKRQSASCPACKQLTELCRYHAKRCSDTACEVPFCLNNRQNLQGQQRSQSLSADNPMDILSAADCGGDAPGTVPESGGVSSVHQHMEMS</sequence>